<comment type="caution">
    <text evidence="2">The sequence shown here is derived from an EMBL/GenBank/DDBJ whole genome shotgun (WGS) entry which is preliminary data.</text>
</comment>
<accession>A0A7X2V6P3</accession>
<keyword evidence="1" id="KW-0472">Membrane</keyword>
<evidence type="ECO:0000313" key="2">
    <source>
        <dbReference type="EMBL" id="MTH55379.1"/>
    </source>
</evidence>
<keyword evidence="1" id="KW-0812">Transmembrane</keyword>
<evidence type="ECO:0000256" key="1">
    <source>
        <dbReference type="SAM" id="Phobius"/>
    </source>
</evidence>
<name>A0A7X2V6P3_9BACI</name>
<evidence type="ECO:0000313" key="3">
    <source>
        <dbReference type="Proteomes" id="UP000434639"/>
    </source>
</evidence>
<dbReference type="Proteomes" id="UP000434639">
    <property type="component" value="Unassembled WGS sequence"/>
</dbReference>
<evidence type="ECO:0008006" key="4">
    <source>
        <dbReference type="Google" id="ProtNLM"/>
    </source>
</evidence>
<gene>
    <name evidence="2" type="ORF">GKZ89_18465</name>
</gene>
<keyword evidence="1" id="KW-1133">Transmembrane helix</keyword>
<protein>
    <recommendedName>
        <fullName evidence="4">DUF3139 domain-containing protein</fullName>
    </recommendedName>
</protein>
<reference evidence="2 3" key="1">
    <citation type="journal article" date="2017" name="Int. J. Syst. Evol. Microbiol.">
        <title>Bacillus mangrovi sp. nov., isolated from a sediment sample from a mangrove forest.</title>
        <authorList>
            <person name="Gupta V."/>
            <person name="Singh P.K."/>
            <person name="Korpole S."/>
            <person name="Tanuku N.R.S."/>
            <person name="Pinnaka A.K."/>
        </authorList>
    </citation>
    <scope>NUCLEOTIDE SEQUENCE [LARGE SCALE GENOMIC DNA]</scope>
    <source>
        <strain evidence="2 3">KCTC 33872</strain>
    </source>
</reference>
<dbReference type="RefSeq" id="WP_155113879.1">
    <property type="nucleotide sequence ID" value="NZ_WMIB01000028.1"/>
</dbReference>
<keyword evidence="3" id="KW-1185">Reference proteome</keyword>
<dbReference type="EMBL" id="WMIB01000028">
    <property type="protein sequence ID" value="MTH55379.1"/>
    <property type="molecule type" value="Genomic_DNA"/>
</dbReference>
<feature type="transmembrane region" description="Helical" evidence="1">
    <location>
        <begin position="6"/>
        <end position="24"/>
    </location>
</feature>
<sequence>MKITPMKIIVAFFVILIMGILLFGPYKITSSIFADNIITDPNLSKEFKDYNITSIDYKGENTYFIKTKTGDFVVIRDYISTMNYKWQVYKFKDELEYK</sequence>
<organism evidence="2 3">
    <name type="scientific">Metabacillus mangrovi</name>
    <dbReference type="NCBI Taxonomy" id="1491830"/>
    <lineage>
        <taxon>Bacteria</taxon>
        <taxon>Bacillati</taxon>
        <taxon>Bacillota</taxon>
        <taxon>Bacilli</taxon>
        <taxon>Bacillales</taxon>
        <taxon>Bacillaceae</taxon>
        <taxon>Metabacillus</taxon>
    </lineage>
</organism>
<proteinExistence type="predicted"/>
<dbReference type="OrthoDB" id="2933035at2"/>
<dbReference type="AlphaFoldDB" id="A0A7X2V6P3"/>